<organism evidence="5 6">
    <name type="scientific">Effrenium voratum</name>
    <dbReference type="NCBI Taxonomy" id="2562239"/>
    <lineage>
        <taxon>Eukaryota</taxon>
        <taxon>Sar</taxon>
        <taxon>Alveolata</taxon>
        <taxon>Dinophyceae</taxon>
        <taxon>Suessiales</taxon>
        <taxon>Symbiodiniaceae</taxon>
        <taxon>Effrenium</taxon>
    </lineage>
</organism>
<keyword evidence="6" id="KW-1185">Reference proteome</keyword>
<dbReference type="InterPro" id="IPR032675">
    <property type="entry name" value="LRR_dom_sf"/>
</dbReference>
<dbReference type="PANTHER" id="PTHR46652">
    <property type="entry name" value="LEUCINE-RICH REPEAT AND IQ DOMAIN-CONTAINING PROTEIN 1-RELATED"/>
    <property type="match status" value="1"/>
</dbReference>
<reference evidence="5" key="1">
    <citation type="submission" date="2023-08" db="EMBL/GenBank/DDBJ databases">
        <authorList>
            <person name="Chen Y."/>
            <person name="Shah S."/>
            <person name="Dougan E. K."/>
            <person name="Thang M."/>
            <person name="Chan C."/>
        </authorList>
    </citation>
    <scope>NUCLEOTIDE SEQUENCE</scope>
</reference>
<comment type="caution">
    <text evidence="5">The sequence shown here is derived from an EMBL/GenBank/DDBJ whole genome shotgun (WGS) entry which is preliminary data.</text>
</comment>
<dbReference type="PANTHER" id="PTHR46652:SF7">
    <property type="entry name" value="LEUCINE-RICH REPEAT AND IQ DOMAIN-CONTAINING PROTEIN 1"/>
    <property type="match status" value="1"/>
</dbReference>
<dbReference type="InterPro" id="IPR050836">
    <property type="entry name" value="SDS22/Internalin_LRR"/>
</dbReference>
<evidence type="ECO:0000256" key="2">
    <source>
        <dbReference type="ARBA" id="ARBA00022737"/>
    </source>
</evidence>
<keyword evidence="3" id="KW-0175">Coiled coil</keyword>
<feature type="coiled-coil region" evidence="3">
    <location>
        <begin position="190"/>
        <end position="220"/>
    </location>
</feature>
<dbReference type="SUPFAM" id="SSF52058">
    <property type="entry name" value="L domain-like"/>
    <property type="match status" value="1"/>
</dbReference>
<keyword evidence="1" id="KW-0433">Leucine-rich repeat</keyword>
<evidence type="ECO:0000256" key="4">
    <source>
        <dbReference type="SAM" id="MobiDB-lite"/>
    </source>
</evidence>
<dbReference type="AlphaFoldDB" id="A0AA36MUQ1"/>
<dbReference type="InterPro" id="IPR025875">
    <property type="entry name" value="Leu-rich_rpt_4"/>
</dbReference>
<proteinExistence type="predicted"/>
<feature type="compositionally biased region" description="Basic and acidic residues" evidence="4">
    <location>
        <begin position="284"/>
        <end position="298"/>
    </location>
</feature>
<feature type="compositionally biased region" description="Low complexity" evidence="4">
    <location>
        <begin position="299"/>
        <end position="311"/>
    </location>
</feature>
<name>A0AA36MUQ1_9DINO</name>
<sequence length="326" mass="35536">MAEVEFVPLTHEILSQSLSNIHRAASGGFAFTKLDCSNKELTELGNKVENYTQLRHVILSNNKLNSIDAVTRLPHLLTLQFDNNEVNSLECLAEADLPWCQRIDFTVNKLSMLPSLAVLGRLRFACFASNEISSLEGFDGHPLLQELQLQENKLTSLKGLGRLESLRTLIVSGNQLTSLQGLDAPMLKKLDVSKNQLSNLEHLVAECQELDIAENQLNAEDPNLPELRRLSDLKKLHSLNIAGNAGDLRVEVVVVAPQVQIIDGELVTEEDREAAAAKEEELSEAVKAKAEEDARLAAEAEAAAAEAAAEARSAEENAEADAEASS</sequence>
<dbReference type="InterPro" id="IPR001611">
    <property type="entry name" value="Leu-rich_rpt"/>
</dbReference>
<keyword evidence="2" id="KW-0677">Repeat</keyword>
<evidence type="ECO:0000313" key="6">
    <source>
        <dbReference type="Proteomes" id="UP001178507"/>
    </source>
</evidence>
<accession>A0AA36MUQ1</accession>
<dbReference type="Gene3D" id="3.80.10.10">
    <property type="entry name" value="Ribonuclease Inhibitor"/>
    <property type="match status" value="2"/>
</dbReference>
<evidence type="ECO:0000313" key="5">
    <source>
        <dbReference type="EMBL" id="CAJ1380999.1"/>
    </source>
</evidence>
<dbReference type="Proteomes" id="UP001178507">
    <property type="component" value="Unassembled WGS sequence"/>
</dbReference>
<feature type="compositionally biased region" description="Acidic residues" evidence="4">
    <location>
        <begin position="316"/>
        <end position="326"/>
    </location>
</feature>
<dbReference type="PROSITE" id="PS51450">
    <property type="entry name" value="LRR"/>
    <property type="match status" value="3"/>
</dbReference>
<evidence type="ECO:0000256" key="1">
    <source>
        <dbReference type="ARBA" id="ARBA00022614"/>
    </source>
</evidence>
<gene>
    <name evidence="5" type="ORF">EVOR1521_LOCUS8807</name>
</gene>
<dbReference type="EMBL" id="CAUJNA010000769">
    <property type="protein sequence ID" value="CAJ1380999.1"/>
    <property type="molecule type" value="Genomic_DNA"/>
</dbReference>
<protein>
    <submittedName>
        <fullName evidence="5">Uncharacterized protein</fullName>
    </submittedName>
</protein>
<dbReference type="Pfam" id="PF12799">
    <property type="entry name" value="LRR_4"/>
    <property type="match status" value="1"/>
</dbReference>
<evidence type="ECO:0000256" key="3">
    <source>
        <dbReference type="SAM" id="Coils"/>
    </source>
</evidence>
<feature type="region of interest" description="Disordered" evidence="4">
    <location>
        <begin position="284"/>
        <end position="326"/>
    </location>
</feature>